<dbReference type="PANTHER" id="PTHR28013:SF7">
    <property type="entry name" value="PALI-DOMAIN-CONTAINING PROTEIN"/>
    <property type="match status" value="1"/>
</dbReference>
<dbReference type="Proteomes" id="UP000033483">
    <property type="component" value="Unassembled WGS sequence"/>
</dbReference>
<evidence type="ECO:0000313" key="3">
    <source>
        <dbReference type="Proteomes" id="UP000033483"/>
    </source>
</evidence>
<evidence type="ECO:0000256" key="1">
    <source>
        <dbReference type="SAM" id="Phobius"/>
    </source>
</evidence>
<dbReference type="Pfam" id="PF06687">
    <property type="entry name" value="SUR7"/>
    <property type="match status" value="1"/>
</dbReference>
<dbReference type="InterPro" id="IPR009571">
    <property type="entry name" value="SUR7/Rim9-like_fungi"/>
</dbReference>
<sequence length="232" mass="25249">MSFKIFNHLGSFLFLAATIFLIVTTVSAPVANSFGLMTVTLPEDVKGSSVVFGSFGYCIKDGARNGDDLCSDRHIGYNPAELMRNLTDVSFGDYEEDTTEALTRVMVLHPVCVALCFLTFLISFLSSTVIGSVISSGMALLSFLITGIAIISDFVLFTIIRKNVNSEKDGGNAYFSSALWTALVAEICLLFGMIIVLLACCTNRMHKRRAAAKAEQTSIGAPAPKKKFWQRK</sequence>
<dbReference type="OrthoDB" id="2354757at2759"/>
<feature type="transmembrane region" description="Helical" evidence="1">
    <location>
        <begin position="180"/>
        <end position="200"/>
    </location>
</feature>
<feature type="transmembrane region" description="Helical" evidence="1">
    <location>
        <begin position="107"/>
        <end position="126"/>
    </location>
</feature>
<proteinExistence type="predicted"/>
<dbReference type="EMBL" id="LAEV01002078">
    <property type="protein sequence ID" value="KKA26593.1"/>
    <property type="molecule type" value="Genomic_DNA"/>
</dbReference>
<feature type="transmembrane region" description="Helical" evidence="1">
    <location>
        <begin position="138"/>
        <end position="160"/>
    </location>
</feature>
<dbReference type="GO" id="GO:0035838">
    <property type="term" value="C:growing cell tip"/>
    <property type="evidence" value="ECO:0007669"/>
    <property type="project" value="TreeGrafter"/>
</dbReference>
<dbReference type="InterPro" id="IPR051380">
    <property type="entry name" value="pH-response_reg_palI/RIM9"/>
</dbReference>
<dbReference type="AlphaFoldDB" id="A0A0F4Z9L4"/>
<accession>A0A0F4Z9L4</accession>
<reference evidence="2 3" key="1">
    <citation type="submission" date="2015-03" db="EMBL/GenBank/DDBJ databases">
        <authorList>
            <person name="Radwan O."/>
            <person name="Al-Naeli F.A."/>
            <person name="Rendon G.A."/>
            <person name="Fields C."/>
        </authorList>
    </citation>
    <scope>NUCLEOTIDE SEQUENCE [LARGE SCALE GENOMIC DNA]</scope>
    <source>
        <strain evidence="2">CR-DP1</strain>
    </source>
</reference>
<name>A0A0F4Z9L4_9PEZI</name>
<organism evidence="2 3">
    <name type="scientific">Thielaviopsis punctulata</name>
    <dbReference type="NCBI Taxonomy" id="72032"/>
    <lineage>
        <taxon>Eukaryota</taxon>
        <taxon>Fungi</taxon>
        <taxon>Dikarya</taxon>
        <taxon>Ascomycota</taxon>
        <taxon>Pezizomycotina</taxon>
        <taxon>Sordariomycetes</taxon>
        <taxon>Hypocreomycetidae</taxon>
        <taxon>Microascales</taxon>
        <taxon>Ceratocystidaceae</taxon>
        <taxon>Thielaviopsis</taxon>
    </lineage>
</organism>
<evidence type="ECO:0000313" key="2">
    <source>
        <dbReference type="EMBL" id="KKA26593.1"/>
    </source>
</evidence>
<keyword evidence="3" id="KW-1185">Reference proteome</keyword>
<dbReference type="GO" id="GO:0005886">
    <property type="term" value="C:plasma membrane"/>
    <property type="evidence" value="ECO:0007669"/>
    <property type="project" value="InterPro"/>
</dbReference>
<comment type="caution">
    <text evidence="2">The sequence shown here is derived from an EMBL/GenBank/DDBJ whole genome shotgun (WGS) entry which is preliminary data.</text>
</comment>
<gene>
    <name evidence="2" type="ORF">TD95_005417</name>
</gene>
<keyword evidence="1" id="KW-0472">Membrane</keyword>
<evidence type="ECO:0008006" key="4">
    <source>
        <dbReference type="Google" id="ProtNLM"/>
    </source>
</evidence>
<dbReference type="GO" id="GO:0032153">
    <property type="term" value="C:cell division site"/>
    <property type="evidence" value="ECO:0007669"/>
    <property type="project" value="TreeGrafter"/>
</dbReference>
<protein>
    <recommendedName>
        <fullName evidence="4">Pali-domain-containing protein</fullName>
    </recommendedName>
</protein>
<keyword evidence="1" id="KW-0812">Transmembrane</keyword>
<dbReference type="PANTHER" id="PTHR28013">
    <property type="entry name" value="PROTEIN DCV1-RELATED"/>
    <property type="match status" value="1"/>
</dbReference>
<keyword evidence="1" id="KW-1133">Transmembrane helix</keyword>